<comment type="pathway">
    <text evidence="1">tRNA modification; 5-methoxycarbonylmethyl-2-thiouridine-tRNA biosynthesis.</text>
</comment>
<dbReference type="InterPro" id="IPR018627">
    <property type="entry name" value="ELP6"/>
</dbReference>
<evidence type="ECO:0008006" key="5">
    <source>
        <dbReference type="Google" id="ProtNLM"/>
    </source>
</evidence>
<dbReference type="RefSeq" id="XP_044653293.1">
    <property type="nucleotide sequence ID" value="XM_044797358.1"/>
</dbReference>
<accession>A0A9P3F917</accession>
<organism evidence="3 4">
    <name type="scientific">Cercospora kikuchii</name>
    <dbReference type="NCBI Taxonomy" id="84275"/>
    <lineage>
        <taxon>Eukaryota</taxon>
        <taxon>Fungi</taxon>
        <taxon>Dikarya</taxon>
        <taxon>Ascomycota</taxon>
        <taxon>Pezizomycotina</taxon>
        <taxon>Dothideomycetes</taxon>
        <taxon>Dothideomycetidae</taxon>
        <taxon>Mycosphaerellales</taxon>
        <taxon>Mycosphaerellaceae</taxon>
        <taxon>Cercospora</taxon>
    </lineage>
</organism>
<dbReference type="GO" id="GO:0002098">
    <property type="term" value="P:tRNA wobble uridine modification"/>
    <property type="evidence" value="ECO:0007669"/>
    <property type="project" value="InterPro"/>
</dbReference>
<dbReference type="PANTHER" id="PTHR16184">
    <property type="entry name" value="ELONGATOR COMPLEX PROTEIN 6"/>
    <property type="match status" value="1"/>
</dbReference>
<dbReference type="Proteomes" id="UP000825890">
    <property type="component" value="Unassembled WGS sequence"/>
</dbReference>
<protein>
    <recommendedName>
        <fullName evidence="5">Elongator complex protein 6</fullName>
    </recommendedName>
</protein>
<sequence>MTTKSPPSALESYLRLPPETSLILLTSTLGCSVNWLTARFIGSALQNLQASASSEGSEGDGGKDVAVLVVSWMRDLKFWQDEVRRVAGIDISKPLYAKRFGFVDRLNTPPSTSTNLQETQSRISSAISKLCTSTSSSEETQDGPKILLILDQPDLVLATGHPTLTSQDLSTFLLNLRSLPQIHSTYLSLSADLPLITAASSELSPSRTSPLETESAAFVVTQAHASRVIFSVRELETGAAKDVSGVLRITRGGDYFAVGGDDDDGDEDGDEVKEVELLYLLQRDGGLKVFQRGE</sequence>
<dbReference type="CDD" id="cd19495">
    <property type="entry name" value="Elp6"/>
    <property type="match status" value="1"/>
</dbReference>
<dbReference type="EMBL" id="BOLY01000001">
    <property type="protein sequence ID" value="GIZ38806.1"/>
    <property type="molecule type" value="Genomic_DNA"/>
</dbReference>
<evidence type="ECO:0000256" key="2">
    <source>
        <dbReference type="ARBA" id="ARBA00008837"/>
    </source>
</evidence>
<dbReference type="PANTHER" id="PTHR16184:SF6">
    <property type="entry name" value="ELONGATOR COMPLEX PROTEIN 6"/>
    <property type="match status" value="1"/>
</dbReference>
<dbReference type="InterPro" id="IPR027417">
    <property type="entry name" value="P-loop_NTPase"/>
</dbReference>
<dbReference type="GO" id="GO:0033588">
    <property type="term" value="C:elongator holoenzyme complex"/>
    <property type="evidence" value="ECO:0007669"/>
    <property type="project" value="InterPro"/>
</dbReference>
<dbReference type="PROSITE" id="PS51257">
    <property type="entry name" value="PROKAR_LIPOPROTEIN"/>
    <property type="match status" value="1"/>
</dbReference>
<reference evidence="3 4" key="1">
    <citation type="submission" date="2021-01" db="EMBL/GenBank/DDBJ databases">
        <title>Cercospora kikuchii MAFF 305040 whole genome shotgun sequence.</title>
        <authorList>
            <person name="Kashiwa T."/>
            <person name="Suzuki T."/>
        </authorList>
    </citation>
    <scope>NUCLEOTIDE SEQUENCE [LARGE SCALE GENOMIC DNA]</scope>
    <source>
        <strain evidence="3 4">MAFF 305040</strain>
    </source>
</reference>
<comment type="similarity">
    <text evidence="2">Belongs to the ELP6 family.</text>
</comment>
<dbReference type="Gene3D" id="3.40.50.300">
    <property type="entry name" value="P-loop containing nucleotide triphosphate hydrolases"/>
    <property type="match status" value="1"/>
</dbReference>
<dbReference type="AlphaFoldDB" id="A0A9P3F917"/>
<comment type="caution">
    <text evidence="3">The sequence shown here is derived from an EMBL/GenBank/DDBJ whole genome shotgun (WGS) entry which is preliminary data.</text>
</comment>
<proteinExistence type="inferred from homology"/>
<evidence type="ECO:0000313" key="3">
    <source>
        <dbReference type="EMBL" id="GIZ38806.1"/>
    </source>
</evidence>
<keyword evidence="4" id="KW-1185">Reference proteome</keyword>
<evidence type="ECO:0000256" key="1">
    <source>
        <dbReference type="ARBA" id="ARBA00005043"/>
    </source>
</evidence>
<gene>
    <name evidence="3" type="ORF">CKM354_000220700</name>
</gene>
<name>A0A9P3F917_9PEZI</name>
<dbReference type="GeneID" id="68287782"/>
<evidence type="ECO:0000313" key="4">
    <source>
        <dbReference type="Proteomes" id="UP000825890"/>
    </source>
</evidence>
<dbReference type="OrthoDB" id="9995306at2759"/>